<feature type="transmembrane region" description="Helical" evidence="1">
    <location>
        <begin position="5"/>
        <end position="24"/>
    </location>
</feature>
<evidence type="ECO:0000313" key="2">
    <source>
        <dbReference type="EMBL" id="KAF8442051.1"/>
    </source>
</evidence>
<keyword evidence="1" id="KW-1133">Transmembrane helix</keyword>
<dbReference type="EMBL" id="WHUW01000009">
    <property type="protein sequence ID" value="KAF8442051.1"/>
    <property type="molecule type" value="Genomic_DNA"/>
</dbReference>
<reference evidence="2" key="2">
    <citation type="journal article" date="2020" name="Nat. Commun.">
        <title>Large-scale genome sequencing of mycorrhizal fungi provides insights into the early evolution of symbiotic traits.</title>
        <authorList>
            <person name="Miyauchi S."/>
            <person name="Kiss E."/>
            <person name="Kuo A."/>
            <person name="Drula E."/>
            <person name="Kohler A."/>
            <person name="Sanchez-Garcia M."/>
            <person name="Morin E."/>
            <person name="Andreopoulos B."/>
            <person name="Barry K.W."/>
            <person name="Bonito G."/>
            <person name="Buee M."/>
            <person name="Carver A."/>
            <person name="Chen C."/>
            <person name="Cichocki N."/>
            <person name="Clum A."/>
            <person name="Culley D."/>
            <person name="Crous P.W."/>
            <person name="Fauchery L."/>
            <person name="Girlanda M."/>
            <person name="Hayes R.D."/>
            <person name="Keri Z."/>
            <person name="LaButti K."/>
            <person name="Lipzen A."/>
            <person name="Lombard V."/>
            <person name="Magnuson J."/>
            <person name="Maillard F."/>
            <person name="Murat C."/>
            <person name="Nolan M."/>
            <person name="Ohm R.A."/>
            <person name="Pangilinan J."/>
            <person name="Pereira M.F."/>
            <person name="Perotto S."/>
            <person name="Peter M."/>
            <person name="Pfister S."/>
            <person name="Riley R."/>
            <person name="Sitrit Y."/>
            <person name="Stielow J.B."/>
            <person name="Szollosi G."/>
            <person name="Zifcakova L."/>
            <person name="Stursova M."/>
            <person name="Spatafora J.W."/>
            <person name="Tedersoo L."/>
            <person name="Vaario L.M."/>
            <person name="Yamada A."/>
            <person name="Yan M."/>
            <person name="Wang P."/>
            <person name="Xu J."/>
            <person name="Bruns T."/>
            <person name="Baldrian P."/>
            <person name="Vilgalys R."/>
            <person name="Dunand C."/>
            <person name="Henrissat B."/>
            <person name="Grigoriev I.V."/>
            <person name="Hibbett D."/>
            <person name="Nagy L.G."/>
            <person name="Martin F.M."/>
        </authorList>
    </citation>
    <scope>NUCLEOTIDE SEQUENCE</scope>
    <source>
        <strain evidence="2">BED1</strain>
    </source>
</reference>
<proteinExistence type="predicted"/>
<sequence length="72" mass="8186">MDRWIVTTIIIVLCFLTLTPYWQLPHRPCSTMVCSCSYVVAAPVVVPPSCYRISQSCPCTRHLALYIVLLEL</sequence>
<dbReference type="AlphaFoldDB" id="A0AAD4BWJ1"/>
<gene>
    <name evidence="2" type="ORF">L210DRAFT_3535663</name>
</gene>
<keyword evidence="1" id="KW-0472">Membrane</keyword>
<keyword evidence="1" id="KW-0812">Transmembrane</keyword>
<evidence type="ECO:0000313" key="3">
    <source>
        <dbReference type="Proteomes" id="UP001194468"/>
    </source>
</evidence>
<comment type="caution">
    <text evidence="2">The sequence shown here is derived from an EMBL/GenBank/DDBJ whole genome shotgun (WGS) entry which is preliminary data.</text>
</comment>
<accession>A0AAD4BWJ1</accession>
<keyword evidence="3" id="KW-1185">Reference proteome</keyword>
<evidence type="ECO:0000256" key="1">
    <source>
        <dbReference type="SAM" id="Phobius"/>
    </source>
</evidence>
<dbReference type="Proteomes" id="UP001194468">
    <property type="component" value="Unassembled WGS sequence"/>
</dbReference>
<reference evidence="2" key="1">
    <citation type="submission" date="2019-10" db="EMBL/GenBank/DDBJ databases">
        <authorList>
            <consortium name="DOE Joint Genome Institute"/>
            <person name="Kuo A."/>
            <person name="Miyauchi S."/>
            <person name="Kiss E."/>
            <person name="Drula E."/>
            <person name="Kohler A."/>
            <person name="Sanchez-Garcia M."/>
            <person name="Andreopoulos B."/>
            <person name="Barry K.W."/>
            <person name="Bonito G."/>
            <person name="Buee M."/>
            <person name="Carver A."/>
            <person name="Chen C."/>
            <person name="Cichocki N."/>
            <person name="Clum A."/>
            <person name="Culley D."/>
            <person name="Crous P.W."/>
            <person name="Fauchery L."/>
            <person name="Girlanda M."/>
            <person name="Hayes R."/>
            <person name="Keri Z."/>
            <person name="LaButti K."/>
            <person name="Lipzen A."/>
            <person name="Lombard V."/>
            <person name="Magnuson J."/>
            <person name="Maillard F."/>
            <person name="Morin E."/>
            <person name="Murat C."/>
            <person name="Nolan M."/>
            <person name="Ohm R."/>
            <person name="Pangilinan J."/>
            <person name="Pereira M."/>
            <person name="Perotto S."/>
            <person name="Peter M."/>
            <person name="Riley R."/>
            <person name="Sitrit Y."/>
            <person name="Stielow B."/>
            <person name="Szollosi G."/>
            <person name="Zifcakova L."/>
            <person name="Stursova M."/>
            <person name="Spatafora J.W."/>
            <person name="Tedersoo L."/>
            <person name="Vaario L.-M."/>
            <person name="Yamada A."/>
            <person name="Yan M."/>
            <person name="Wang P."/>
            <person name="Xu J."/>
            <person name="Bruns T."/>
            <person name="Baldrian P."/>
            <person name="Vilgalys R."/>
            <person name="Henrissat B."/>
            <person name="Grigoriev I.V."/>
            <person name="Hibbett D."/>
            <person name="Nagy L.G."/>
            <person name="Martin F.M."/>
        </authorList>
    </citation>
    <scope>NUCLEOTIDE SEQUENCE</scope>
    <source>
        <strain evidence="2">BED1</strain>
    </source>
</reference>
<protein>
    <submittedName>
        <fullName evidence="2">Uncharacterized protein</fullName>
    </submittedName>
</protein>
<organism evidence="2 3">
    <name type="scientific">Boletus edulis BED1</name>
    <dbReference type="NCBI Taxonomy" id="1328754"/>
    <lineage>
        <taxon>Eukaryota</taxon>
        <taxon>Fungi</taxon>
        <taxon>Dikarya</taxon>
        <taxon>Basidiomycota</taxon>
        <taxon>Agaricomycotina</taxon>
        <taxon>Agaricomycetes</taxon>
        <taxon>Agaricomycetidae</taxon>
        <taxon>Boletales</taxon>
        <taxon>Boletineae</taxon>
        <taxon>Boletaceae</taxon>
        <taxon>Boletoideae</taxon>
        <taxon>Boletus</taxon>
    </lineage>
</organism>
<name>A0AAD4BWJ1_BOLED</name>